<evidence type="ECO:0008006" key="4">
    <source>
        <dbReference type="Google" id="ProtNLM"/>
    </source>
</evidence>
<proteinExistence type="predicted"/>
<evidence type="ECO:0000256" key="1">
    <source>
        <dbReference type="SAM" id="MobiDB-lite"/>
    </source>
</evidence>
<evidence type="ECO:0000313" key="3">
    <source>
        <dbReference type="Proteomes" id="UP000035762"/>
    </source>
</evidence>
<protein>
    <recommendedName>
        <fullName evidence="4">XRE family transcriptional regulator</fullName>
    </recommendedName>
</protein>
<feature type="region of interest" description="Disordered" evidence="1">
    <location>
        <begin position="1"/>
        <end position="27"/>
    </location>
</feature>
<dbReference type="EMBL" id="CCAZ020000002">
    <property type="protein sequence ID" value="CEG09622.1"/>
    <property type="molecule type" value="Genomic_DNA"/>
</dbReference>
<dbReference type="STRING" id="1035.BN961_03052"/>
<organism evidence="2 3">
    <name type="scientific">Afipia felis</name>
    <name type="common">Cat scratch disease bacillus</name>
    <dbReference type="NCBI Taxonomy" id="1035"/>
    <lineage>
        <taxon>Bacteria</taxon>
        <taxon>Pseudomonadati</taxon>
        <taxon>Pseudomonadota</taxon>
        <taxon>Alphaproteobacteria</taxon>
        <taxon>Hyphomicrobiales</taxon>
        <taxon>Nitrobacteraceae</taxon>
        <taxon>Afipia</taxon>
    </lineage>
</organism>
<dbReference type="AlphaFoldDB" id="A0A090MTS8"/>
<comment type="caution">
    <text evidence="2">The sequence shown here is derived from an EMBL/GenBank/DDBJ whole genome shotgun (WGS) entry which is preliminary data.</text>
</comment>
<keyword evidence="3" id="KW-1185">Reference proteome</keyword>
<evidence type="ECO:0000313" key="2">
    <source>
        <dbReference type="EMBL" id="CEG09622.1"/>
    </source>
</evidence>
<accession>A0A090MTS8</accession>
<reference evidence="2 3" key="1">
    <citation type="journal article" date="2014" name="Genome Announc.">
        <title>Genome Sequence of Afipia felis Strain 76713, Isolated in Hospital Water Using an Amoeba Co-Culture Procedure.</title>
        <authorList>
            <person name="Benamar S."/>
            <person name="La Scola B."/>
            <person name="Croce O."/>
        </authorList>
    </citation>
    <scope>NUCLEOTIDE SEQUENCE [LARGE SCALE GENOMIC DNA]</scope>
    <source>
        <strain evidence="2 3">76713</strain>
    </source>
</reference>
<sequence>MSFPKKGKFFPGQSGRNGPDAGGEPPDAACFATEIAAALHRALGSTHAGIKTAAGWTGANERTAKNWFSGRYGPSGEHLVALARNSDEVFNAFLAMAGRPEQLVAGKLAEAESVLLSALSAVRGLKGGDS</sequence>
<dbReference type="RefSeq" id="WP_048757462.1">
    <property type="nucleotide sequence ID" value="NZ_CCAZ020000002.1"/>
</dbReference>
<dbReference type="OrthoDB" id="8611097at2"/>
<gene>
    <name evidence="2" type="ORF">BN961_03052</name>
</gene>
<name>A0A090MTS8_AFIFE</name>
<dbReference type="Proteomes" id="UP000035762">
    <property type="component" value="Unassembled WGS sequence"/>
</dbReference>